<evidence type="ECO:0000313" key="2">
    <source>
        <dbReference type="Proteomes" id="UP000053776"/>
    </source>
</evidence>
<dbReference type="Proteomes" id="UP000053776">
    <property type="component" value="Unassembled WGS sequence"/>
</dbReference>
<proteinExistence type="predicted"/>
<dbReference type="EMBL" id="KQ235012">
    <property type="protein sequence ID" value="KMZ94908.1"/>
    <property type="molecule type" value="Genomic_DNA"/>
</dbReference>
<protein>
    <recommendedName>
        <fullName evidence="3">VIR protein</fullName>
    </recommendedName>
</protein>
<dbReference type="AlphaFoldDB" id="A0A0J9W3P7"/>
<gene>
    <name evidence="1" type="ORF">PVMG_05519</name>
</gene>
<name>A0A0J9W3P7_PLAVI</name>
<evidence type="ECO:0000313" key="1">
    <source>
        <dbReference type="EMBL" id="KMZ94908.1"/>
    </source>
</evidence>
<accession>A0A0J9W3P7</accession>
<reference evidence="1 2" key="1">
    <citation type="submission" date="2011-08" db="EMBL/GenBank/DDBJ databases">
        <title>The Genome Sequence of Plasmodium vivax Mauritania I.</title>
        <authorList>
            <consortium name="The Broad Institute Genome Sequencing Platform"/>
            <consortium name="The Broad Institute Genome Sequencing Center for Infectious Disease"/>
            <person name="Neafsey D."/>
            <person name="Carlton J."/>
            <person name="Barnwell J."/>
            <person name="Collins W."/>
            <person name="Escalante A."/>
            <person name="Mullikin J."/>
            <person name="Saul A."/>
            <person name="Guigo R."/>
            <person name="Camara F."/>
            <person name="Young S.K."/>
            <person name="Zeng Q."/>
            <person name="Gargeya S."/>
            <person name="Fitzgerald M."/>
            <person name="Haas B."/>
            <person name="Abouelleil A."/>
            <person name="Alvarado L."/>
            <person name="Arachchi H.M."/>
            <person name="Berlin A."/>
            <person name="Brown A."/>
            <person name="Chapman S.B."/>
            <person name="Chen Z."/>
            <person name="Dunbar C."/>
            <person name="Freedman E."/>
            <person name="Gearin G."/>
            <person name="Gellesch M."/>
            <person name="Goldberg J."/>
            <person name="Griggs A."/>
            <person name="Gujja S."/>
            <person name="Heiman D."/>
            <person name="Howarth C."/>
            <person name="Larson L."/>
            <person name="Lui A."/>
            <person name="MacDonald P.J.P."/>
            <person name="Montmayeur A."/>
            <person name="Murphy C."/>
            <person name="Neiman D."/>
            <person name="Pearson M."/>
            <person name="Priest M."/>
            <person name="Roberts A."/>
            <person name="Saif S."/>
            <person name="Shea T."/>
            <person name="Shenoy N."/>
            <person name="Sisk P."/>
            <person name="Stolte C."/>
            <person name="Sykes S."/>
            <person name="Wortman J."/>
            <person name="Nusbaum C."/>
            <person name="Birren B."/>
        </authorList>
    </citation>
    <scope>NUCLEOTIDE SEQUENCE [LARGE SCALE GENOMIC DNA]</scope>
    <source>
        <strain evidence="1 2">Mauritania I</strain>
    </source>
</reference>
<organism evidence="1 2">
    <name type="scientific">Plasmodium vivax Mauritania I</name>
    <dbReference type="NCBI Taxonomy" id="1035515"/>
    <lineage>
        <taxon>Eukaryota</taxon>
        <taxon>Sar</taxon>
        <taxon>Alveolata</taxon>
        <taxon>Apicomplexa</taxon>
        <taxon>Aconoidasida</taxon>
        <taxon>Haemosporida</taxon>
        <taxon>Plasmodiidae</taxon>
        <taxon>Plasmodium</taxon>
        <taxon>Plasmodium (Plasmodium)</taxon>
    </lineage>
</organism>
<dbReference type="OrthoDB" id="389398at2759"/>
<evidence type="ECO:0008006" key="3">
    <source>
        <dbReference type="Google" id="ProtNLM"/>
    </source>
</evidence>
<sequence>MPKNATDEVYLHYDDYFTVKEKSDKSKNYEYSYLKAEDILDYAEVDQSLRSRYGAAYKDIFRHLYDHHIMSNYMKQGCKYISYLLHKEITKNDKYDFKTYEILFDYAKNYYKHQKSKTTLCLDNMLYIDYDMFDKVNALYGLYDYYINFLNNNKNWKDSSCASLKALAHAYNDYMMNHPSTSIYLNGILEHFKTKINRTIENNKTKCTDYDYNYNLTPIKLFVDPKVKQPITKGLISPPDVNNLRDTSTDIRETQLKGPTEDHMTQEVRRIEAAEETEPTLDTQKTVEIEQSTETQTIPSASYNYGTVRAHAPNEPFRHLKLLHAGEPSEESALIRESTFRPQTELKKDEGFFSNVQSTLSGFINEVEPAPILGVSGGMGALFLLFKVL</sequence>